<evidence type="ECO:0000256" key="4">
    <source>
        <dbReference type="ARBA" id="ARBA00023040"/>
    </source>
</evidence>
<dbReference type="Proteomes" id="UP000695022">
    <property type="component" value="Unplaced"/>
</dbReference>
<evidence type="ECO:0000256" key="2">
    <source>
        <dbReference type="ARBA" id="ARBA00022692"/>
    </source>
</evidence>
<keyword evidence="7 8" id="KW-0807">Transducer</keyword>
<dbReference type="RefSeq" id="XP_014668171.1">
    <property type="nucleotide sequence ID" value="XM_014812685.1"/>
</dbReference>
<keyword evidence="4 8" id="KW-0297">G-protein coupled receptor</keyword>
<feature type="transmembrane region" description="Helical" evidence="10">
    <location>
        <begin position="211"/>
        <end position="238"/>
    </location>
</feature>
<feature type="transmembrane region" description="Helical" evidence="10">
    <location>
        <begin position="244"/>
        <end position="266"/>
    </location>
</feature>
<evidence type="ECO:0000313" key="12">
    <source>
        <dbReference type="Proteomes" id="UP000695022"/>
    </source>
</evidence>
<proteinExistence type="inferred from homology"/>
<dbReference type="PROSITE" id="PS50262">
    <property type="entry name" value="G_PROTEIN_RECEP_F1_2"/>
    <property type="match status" value="1"/>
</dbReference>
<keyword evidence="12" id="KW-1185">Reference proteome</keyword>
<dbReference type="PANTHER" id="PTHR45695">
    <property type="entry name" value="LEUCOKININ RECEPTOR-RELATED"/>
    <property type="match status" value="1"/>
</dbReference>
<dbReference type="InterPro" id="IPR000276">
    <property type="entry name" value="GPCR_Rhodpsn"/>
</dbReference>
<evidence type="ECO:0000256" key="5">
    <source>
        <dbReference type="ARBA" id="ARBA00023136"/>
    </source>
</evidence>
<evidence type="ECO:0000313" key="13">
    <source>
        <dbReference type="RefSeq" id="XP_014668171.1"/>
    </source>
</evidence>
<feature type="transmembrane region" description="Helical" evidence="10">
    <location>
        <begin position="111"/>
        <end position="133"/>
    </location>
</feature>
<name>A0ABM1E7K0_PRICU</name>
<feature type="transmembrane region" description="Helical" evidence="10">
    <location>
        <begin position="158"/>
        <end position="184"/>
    </location>
</feature>
<dbReference type="SMART" id="SM01381">
    <property type="entry name" value="7TM_GPCR_Srsx"/>
    <property type="match status" value="1"/>
</dbReference>
<feature type="region of interest" description="Disordered" evidence="9">
    <location>
        <begin position="286"/>
        <end position="308"/>
    </location>
</feature>
<comment type="subcellular location">
    <subcellularLocation>
        <location evidence="1">Membrane</location>
        <topology evidence="1">Multi-pass membrane protein</topology>
    </subcellularLocation>
</comment>
<keyword evidence="6 8" id="KW-0675">Receptor</keyword>
<dbReference type="Pfam" id="PF00001">
    <property type="entry name" value="7tm_1"/>
    <property type="match status" value="1"/>
</dbReference>
<dbReference type="PROSITE" id="PS00237">
    <property type="entry name" value="G_PROTEIN_RECEP_F1_1"/>
    <property type="match status" value="1"/>
</dbReference>
<keyword evidence="2 8" id="KW-0812">Transmembrane</keyword>
<dbReference type="Gene3D" id="1.20.1070.10">
    <property type="entry name" value="Rhodopsin 7-helix transmembrane proteins"/>
    <property type="match status" value="1"/>
</dbReference>
<evidence type="ECO:0000256" key="9">
    <source>
        <dbReference type="SAM" id="MobiDB-lite"/>
    </source>
</evidence>
<dbReference type="GeneID" id="106809562"/>
<dbReference type="SUPFAM" id="SSF81321">
    <property type="entry name" value="Family A G protein-coupled receptor-like"/>
    <property type="match status" value="1"/>
</dbReference>
<dbReference type="CDD" id="cd00637">
    <property type="entry name" value="7tm_classA_rhodopsin-like"/>
    <property type="match status" value="1"/>
</dbReference>
<evidence type="ECO:0000256" key="10">
    <source>
        <dbReference type="SAM" id="Phobius"/>
    </source>
</evidence>
<protein>
    <submittedName>
        <fullName evidence="13">Somatostatin receptor type 5-like</fullName>
    </submittedName>
</protein>
<accession>A0ABM1E7K0</accession>
<sequence length="319" mass="35826">MVILAIIMLLGTVGNVMVMHVIIVHRRMHTSTNVFIGSLALSDLLFMVGIPFIITTKVTVQWVLGDTLCDIVFFLMFICGSSSILTMMAISFDRWVLVCHPHWHTLTITQALLVAAAMWLMACAISVPLGLAFQVGDFYGPNYLFCTIIWPNGIDGKLYIMVATIFLLVIPTCFIAMNYARIFYTIRLSHKRARGNNAAAMNSSQLRLIKLFVTVVLFFAAMYTPFFILNILLLYTTVPLTSTHYTWCVITCLLNAATNPLLYGYFNENYRRHFREMIACRCSQSDDDSVETPINGETKLDRRSTSAGAPLQLKTSVAL</sequence>
<reference evidence="13" key="1">
    <citation type="submission" date="2025-08" db="UniProtKB">
        <authorList>
            <consortium name="RefSeq"/>
        </authorList>
    </citation>
    <scope>IDENTIFICATION</scope>
</reference>
<feature type="domain" description="G-protein coupled receptors family 1 profile" evidence="11">
    <location>
        <begin position="14"/>
        <end position="263"/>
    </location>
</feature>
<feature type="transmembrane region" description="Helical" evidence="10">
    <location>
        <begin position="6"/>
        <end position="24"/>
    </location>
</feature>
<evidence type="ECO:0000256" key="1">
    <source>
        <dbReference type="ARBA" id="ARBA00004141"/>
    </source>
</evidence>
<evidence type="ECO:0000259" key="11">
    <source>
        <dbReference type="PROSITE" id="PS50262"/>
    </source>
</evidence>
<keyword evidence="5 10" id="KW-0472">Membrane</keyword>
<evidence type="ECO:0000256" key="3">
    <source>
        <dbReference type="ARBA" id="ARBA00022989"/>
    </source>
</evidence>
<feature type="transmembrane region" description="Helical" evidence="10">
    <location>
        <begin position="44"/>
        <end position="65"/>
    </location>
</feature>
<comment type="similarity">
    <text evidence="8">Belongs to the G-protein coupled receptor 1 family.</text>
</comment>
<dbReference type="PRINTS" id="PR00237">
    <property type="entry name" value="GPCRRHODOPSN"/>
</dbReference>
<dbReference type="PANTHER" id="PTHR45695:SF37">
    <property type="entry name" value="FREE FATTY ACID RECEPTOR 4-LIKE"/>
    <property type="match status" value="1"/>
</dbReference>
<evidence type="ECO:0000256" key="8">
    <source>
        <dbReference type="RuleBase" id="RU000688"/>
    </source>
</evidence>
<evidence type="ECO:0000256" key="7">
    <source>
        <dbReference type="ARBA" id="ARBA00023224"/>
    </source>
</evidence>
<organism evidence="12 13">
    <name type="scientific">Priapulus caudatus</name>
    <name type="common">Priapulid worm</name>
    <dbReference type="NCBI Taxonomy" id="37621"/>
    <lineage>
        <taxon>Eukaryota</taxon>
        <taxon>Metazoa</taxon>
        <taxon>Ecdysozoa</taxon>
        <taxon>Scalidophora</taxon>
        <taxon>Priapulida</taxon>
        <taxon>Priapulimorpha</taxon>
        <taxon>Priapulimorphida</taxon>
        <taxon>Priapulidae</taxon>
        <taxon>Priapulus</taxon>
    </lineage>
</organism>
<feature type="transmembrane region" description="Helical" evidence="10">
    <location>
        <begin position="71"/>
        <end position="90"/>
    </location>
</feature>
<keyword evidence="3 10" id="KW-1133">Transmembrane helix</keyword>
<evidence type="ECO:0000256" key="6">
    <source>
        <dbReference type="ARBA" id="ARBA00023170"/>
    </source>
</evidence>
<gene>
    <name evidence="13" type="primary">LOC106809562</name>
</gene>
<dbReference type="InterPro" id="IPR017452">
    <property type="entry name" value="GPCR_Rhodpsn_7TM"/>
</dbReference>